<evidence type="ECO:0000259" key="1">
    <source>
        <dbReference type="PROSITE" id="PS51832"/>
    </source>
</evidence>
<name>A0A3M8DTR6_9BACL</name>
<dbReference type="Pfam" id="PF13487">
    <property type="entry name" value="HD_5"/>
    <property type="match status" value="1"/>
</dbReference>
<dbReference type="SMART" id="SM00471">
    <property type="entry name" value="HDc"/>
    <property type="match status" value="1"/>
</dbReference>
<dbReference type="PANTHER" id="PTHR43155:SF2">
    <property type="entry name" value="CYCLIC DI-GMP PHOSPHODIESTERASE PA4108"/>
    <property type="match status" value="1"/>
</dbReference>
<dbReference type="PANTHER" id="PTHR43155">
    <property type="entry name" value="CYCLIC DI-GMP PHOSPHODIESTERASE PA4108-RELATED"/>
    <property type="match status" value="1"/>
</dbReference>
<dbReference type="CDD" id="cd00077">
    <property type="entry name" value="HDc"/>
    <property type="match status" value="1"/>
</dbReference>
<dbReference type="OrthoDB" id="9759601at2"/>
<reference evidence="2 3" key="1">
    <citation type="submission" date="2018-10" db="EMBL/GenBank/DDBJ databases">
        <title>Phylogenomics of Brevibacillus.</title>
        <authorList>
            <person name="Dunlap C."/>
        </authorList>
    </citation>
    <scope>NUCLEOTIDE SEQUENCE [LARGE SCALE GENOMIC DNA]</scope>
    <source>
        <strain evidence="2 3">JCM 15716</strain>
    </source>
</reference>
<sequence length="317" mass="35580">MLIVAAQTVLTDEHLDLIRNHRIDITTVAIMTDSEEEGIACKQEVQKAVRASKEMFDSIRHTRKIPVMQMRNEILPLVREVTEHTNVFQLLEAVKATDEYTYQHNIGVGILSTMIGKWLNLGETELAVLSLAATLHDVGKMQVPLDILNKPDKLTQEEFAVIKQHTVFGYNLLKDTPGLNHRTALVALQHHERLDGKGYPFGITDNKIDLFSRIVAVADIFHAMSSKRPYHNALPFHAVISQMRKGIFGALDSSITSLFLDNIVKKMVGEQVVLTDGTMGEVVMLNPFDIEKPLIKANEGFIDLSKESDLRIQSICM</sequence>
<dbReference type="InterPro" id="IPR003607">
    <property type="entry name" value="HD/PDEase_dom"/>
</dbReference>
<feature type="domain" description="HD-GYP" evidence="1">
    <location>
        <begin position="79"/>
        <end position="275"/>
    </location>
</feature>
<protein>
    <submittedName>
        <fullName evidence="2">HD-GYP domain-containing protein</fullName>
    </submittedName>
</protein>
<organism evidence="2 3">
    <name type="scientific">Brevibacillus fluminis</name>
    <dbReference type="NCBI Taxonomy" id="511487"/>
    <lineage>
        <taxon>Bacteria</taxon>
        <taxon>Bacillati</taxon>
        <taxon>Bacillota</taxon>
        <taxon>Bacilli</taxon>
        <taxon>Bacillales</taxon>
        <taxon>Paenibacillaceae</taxon>
        <taxon>Brevibacillus</taxon>
    </lineage>
</organism>
<evidence type="ECO:0000313" key="3">
    <source>
        <dbReference type="Proteomes" id="UP000271031"/>
    </source>
</evidence>
<dbReference type="Proteomes" id="UP000271031">
    <property type="component" value="Unassembled WGS sequence"/>
</dbReference>
<proteinExistence type="predicted"/>
<dbReference type="InterPro" id="IPR037522">
    <property type="entry name" value="HD_GYP_dom"/>
</dbReference>
<keyword evidence="3" id="KW-1185">Reference proteome</keyword>
<gene>
    <name evidence="2" type="ORF">EDM56_06840</name>
</gene>
<dbReference type="PROSITE" id="PS51832">
    <property type="entry name" value="HD_GYP"/>
    <property type="match status" value="1"/>
</dbReference>
<accession>A0A3M8DTR6</accession>
<dbReference type="Gene3D" id="1.10.3210.10">
    <property type="entry name" value="Hypothetical protein af1432"/>
    <property type="match status" value="1"/>
</dbReference>
<evidence type="ECO:0000313" key="2">
    <source>
        <dbReference type="EMBL" id="RNB91314.1"/>
    </source>
</evidence>
<dbReference type="SUPFAM" id="SSF109604">
    <property type="entry name" value="HD-domain/PDEase-like"/>
    <property type="match status" value="1"/>
</dbReference>
<dbReference type="EMBL" id="RHHQ01000006">
    <property type="protein sequence ID" value="RNB91314.1"/>
    <property type="molecule type" value="Genomic_DNA"/>
</dbReference>
<dbReference type="AlphaFoldDB" id="A0A3M8DTR6"/>
<comment type="caution">
    <text evidence="2">The sequence shown here is derived from an EMBL/GenBank/DDBJ whole genome shotgun (WGS) entry which is preliminary data.</text>
</comment>